<dbReference type="GO" id="GO:0008270">
    <property type="term" value="F:zinc ion binding"/>
    <property type="evidence" value="ECO:0007669"/>
    <property type="project" value="UniProtKB-KW"/>
</dbReference>
<dbReference type="SUPFAM" id="SSF46942">
    <property type="entry name" value="Elongation factor TFIIS domain 2"/>
    <property type="match status" value="1"/>
</dbReference>
<evidence type="ECO:0000256" key="5">
    <source>
        <dbReference type="SAM" id="MobiDB-lite"/>
    </source>
</evidence>
<evidence type="ECO:0000259" key="7">
    <source>
        <dbReference type="PROSITE" id="PS51321"/>
    </source>
</evidence>
<feature type="compositionally biased region" description="Basic and acidic residues" evidence="5">
    <location>
        <begin position="875"/>
        <end position="899"/>
    </location>
</feature>
<name>A0AAV6FVV1_9TELE</name>
<evidence type="ECO:0000313" key="9">
    <source>
        <dbReference type="Proteomes" id="UP000823561"/>
    </source>
</evidence>
<dbReference type="GO" id="GO:0005634">
    <property type="term" value="C:nucleus"/>
    <property type="evidence" value="ECO:0007669"/>
    <property type="project" value="TreeGrafter"/>
</dbReference>
<feature type="compositionally biased region" description="Polar residues" evidence="5">
    <location>
        <begin position="1560"/>
        <end position="1576"/>
    </location>
</feature>
<dbReference type="Pfam" id="PF07744">
    <property type="entry name" value="SPOC"/>
    <property type="match status" value="1"/>
</dbReference>
<feature type="compositionally biased region" description="Pro residues" evidence="5">
    <location>
        <begin position="455"/>
        <end position="474"/>
    </location>
</feature>
<evidence type="ECO:0008006" key="10">
    <source>
        <dbReference type="Google" id="ProtNLM"/>
    </source>
</evidence>
<organism evidence="8 9">
    <name type="scientific">Alosa alosa</name>
    <name type="common">allis shad</name>
    <dbReference type="NCBI Taxonomy" id="278164"/>
    <lineage>
        <taxon>Eukaryota</taxon>
        <taxon>Metazoa</taxon>
        <taxon>Chordata</taxon>
        <taxon>Craniata</taxon>
        <taxon>Vertebrata</taxon>
        <taxon>Euteleostomi</taxon>
        <taxon>Actinopterygii</taxon>
        <taxon>Neopterygii</taxon>
        <taxon>Teleostei</taxon>
        <taxon>Clupei</taxon>
        <taxon>Clupeiformes</taxon>
        <taxon>Clupeoidei</taxon>
        <taxon>Clupeidae</taxon>
        <taxon>Alosa</taxon>
    </lineage>
</organism>
<dbReference type="InterPro" id="IPR001965">
    <property type="entry name" value="Znf_PHD"/>
</dbReference>
<keyword evidence="2 4" id="KW-0863">Zinc-finger</keyword>
<evidence type="ECO:0000259" key="6">
    <source>
        <dbReference type="PROSITE" id="PS50016"/>
    </source>
</evidence>
<feature type="compositionally biased region" description="Low complexity" evidence="5">
    <location>
        <begin position="114"/>
        <end position="124"/>
    </location>
</feature>
<feature type="region of interest" description="Disordered" evidence="5">
    <location>
        <begin position="1506"/>
        <end position="1644"/>
    </location>
</feature>
<feature type="compositionally biased region" description="Gly residues" evidence="5">
    <location>
        <begin position="126"/>
        <end position="135"/>
    </location>
</feature>
<feature type="compositionally biased region" description="Basic and acidic residues" evidence="5">
    <location>
        <begin position="1606"/>
        <end position="1628"/>
    </location>
</feature>
<feature type="compositionally biased region" description="Low complexity" evidence="5">
    <location>
        <begin position="1323"/>
        <end position="1346"/>
    </location>
</feature>
<feature type="region of interest" description="Disordered" evidence="5">
    <location>
        <begin position="634"/>
        <end position="717"/>
    </location>
</feature>
<dbReference type="CDD" id="cd15638">
    <property type="entry name" value="PHD_PHF3"/>
    <property type="match status" value="1"/>
</dbReference>
<feature type="compositionally biased region" description="Polar residues" evidence="5">
    <location>
        <begin position="707"/>
        <end position="717"/>
    </location>
</feature>
<reference evidence="8" key="1">
    <citation type="submission" date="2020-10" db="EMBL/GenBank/DDBJ databases">
        <title>Chromosome-scale genome assembly of the Allis shad, Alosa alosa.</title>
        <authorList>
            <person name="Margot Z."/>
            <person name="Christophe K."/>
            <person name="Cabau C."/>
            <person name="Louis A."/>
            <person name="Berthelot C."/>
            <person name="Parey E."/>
            <person name="Roest Crollius H."/>
            <person name="Montfort J."/>
            <person name="Robinson-Rechavi M."/>
            <person name="Bucao C."/>
            <person name="Bouchez O."/>
            <person name="Gislard M."/>
            <person name="Lluch J."/>
            <person name="Milhes M."/>
            <person name="Lampietro C."/>
            <person name="Lopez Roques C."/>
            <person name="Donnadieu C."/>
            <person name="Braasch I."/>
            <person name="Desvignes T."/>
            <person name="Postlethwait J."/>
            <person name="Bobe J."/>
            <person name="Guiguen Y."/>
        </authorList>
    </citation>
    <scope>NUCLEOTIDE SEQUENCE</scope>
    <source>
        <strain evidence="8">M-15738</strain>
        <tissue evidence="8">Blood</tissue>
    </source>
</reference>
<dbReference type="EMBL" id="JADWDJ010000018">
    <property type="protein sequence ID" value="KAG5266973.1"/>
    <property type="molecule type" value="Genomic_DNA"/>
</dbReference>
<keyword evidence="9" id="KW-1185">Reference proteome</keyword>
<evidence type="ECO:0000256" key="4">
    <source>
        <dbReference type="PROSITE-ProRule" id="PRU00146"/>
    </source>
</evidence>
<dbReference type="InterPro" id="IPR011011">
    <property type="entry name" value="Znf_FYVE_PHD"/>
</dbReference>
<proteinExistence type="predicted"/>
<feature type="compositionally biased region" description="Polar residues" evidence="5">
    <location>
        <begin position="1508"/>
        <end position="1521"/>
    </location>
</feature>
<dbReference type="SMART" id="SM00510">
    <property type="entry name" value="TFS2M"/>
    <property type="match status" value="1"/>
</dbReference>
<feature type="region of interest" description="Disordered" evidence="5">
    <location>
        <begin position="29"/>
        <end position="50"/>
    </location>
</feature>
<gene>
    <name evidence="8" type="ORF">AALO_G00238370</name>
</gene>
<feature type="domain" description="TFIIS central" evidence="7">
    <location>
        <begin position="719"/>
        <end position="838"/>
    </location>
</feature>
<dbReference type="PROSITE" id="PS51321">
    <property type="entry name" value="TFIIS_CENTRAL"/>
    <property type="match status" value="1"/>
</dbReference>
<feature type="compositionally biased region" description="Basic and acidic residues" evidence="5">
    <location>
        <begin position="34"/>
        <end position="50"/>
    </location>
</feature>
<dbReference type="Pfam" id="PF07500">
    <property type="entry name" value="TFIIS_M"/>
    <property type="match status" value="1"/>
</dbReference>
<dbReference type="SUPFAM" id="SSF57903">
    <property type="entry name" value="FYVE/PHD zinc finger"/>
    <property type="match status" value="1"/>
</dbReference>
<feature type="compositionally biased region" description="Polar residues" evidence="5">
    <location>
        <begin position="1305"/>
        <end position="1315"/>
    </location>
</feature>
<dbReference type="SMART" id="SM00249">
    <property type="entry name" value="PHD"/>
    <property type="match status" value="1"/>
</dbReference>
<dbReference type="Gene3D" id="1.10.472.30">
    <property type="entry name" value="Transcription elongation factor S-II, central domain"/>
    <property type="match status" value="1"/>
</dbReference>
<dbReference type="InterPro" id="IPR013083">
    <property type="entry name" value="Znf_RING/FYVE/PHD"/>
</dbReference>
<feature type="compositionally biased region" description="Polar residues" evidence="5">
    <location>
        <begin position="1528"/>
        <end position="1552"/>
    </location>
</feature>
<feature type="compositionally biased region" description="Polar residues" evidence="5">
    <location>
        <begin position="1413"/>
        <end position="1426"/>
    </location>
</feature>
<feature type="compositionally biased region" description="Basic and acidic residues" evidence="5">
    <location>
        <begin position="1429"/>
        <end position="1439"/>
    </location>
</feature>
<accession>A0AAV6FVV1</accession>
<sequence length="1736" mass="188185">MRQDSSTVTATIDQLDDSLLLGQNLECEASDEFGSGHKRPDDSLKNMLSDKDPMFGSASTQFHLLDNDESNFANITGHSMSASGRGRGVSRGQSAGGRMLRGGRRGSRGGRGASGAPRNASSPAEQGGGRGSGRGVRGRRTGPGRRGVSIRRAGRGRRAADSSPPGSSSSDDSPRRRKRELLLSRRYSANDVPPSMNPVVVLRRLTVTVGGFRIELLPGPSHLAGVASLTVDQGTHEGLVCVDGMGVSVNAEDIMTADSSAVVEAARDPRTAAQQKKVTVVSAGDAAMDLGPYVNPNEVQNTNGALLPKPAAKVSASLVPKAASDQNDPPKPKASKMQGKNNMALPDSPTKHFKSKEALSSPKPKPTVPEKPGTARKSLNHPHLKKVPPRGMLKNPADLKRKLQNNVALKRPGEPIKAGSVPKVQKIRQETSTKQPVKPGAPRPEINKLQQAPRPQGPRPQPPPPHPPSLPPHPSAQQSPHKQAGLPQRKPPQSPSLVKKLEQGALKELAENEEQERHRLRKEKVLQKQRSRSARSVSVEEPELFIPDNAPPSAKKETVEEEPADEAQWDPSKHCGLCKKAHSNRFMVGCGRCDDWFHGDCVGLDLDKVQQMEQEDQEYVCLRCCEDEDATRAEPSASDSVAKDHAPKNDAQQPSKHKQGQGVTTGGVRPFRKDSTHSERRQSSESKDYTHKSGSTVKTEKHKAKISSVSMKQPSTDQIRRNVRHTLKDILLSRLKDSDLKVSSEKVAEVAKKTEKELYSFFQGTDSKYKSKYRSLTFNLKDTKNNVLFKRVLLGEISPGDLIRMSPEELASKELAAWRQRENRHTIEMIEKEQREAERRPITKITHKGEIEIENQEPMKAPDVVEVEPEPVPKAPEEPEEKPQVAEPESPKDVKDTTSLHKSHLFDLNCKICTGRMVPPVEEPVTKVVKVATTVTKRPSTSEVEAAPAPSSGITDELDALEGSLMTSGIFSSFEGRSESLSNKDDPAAFLANLECLWNGFVDMAAVAKLLTKAYPVSGTLDNLTEDLPENIQVGGRISPQIVWDYVEKIRASGTKELCVIRFTPETEEDEISYTLLYAYFSSRRRYGVVANNRKFVKDMYLIPLGATEKIPHHIVPFDGPGLESNRPNLLLGLIIRQRPKRDYGAILPMPASSPAGVLPETEKTADLVTKPAKVLHVENDFVSSLKVPSVKEATPHKPSETDDPLGTDPIVTEDSATDLGLLDSSKPLRFLPGVLKSASSKASKLTVTEDEASIAQIITGHQAFQSDTGSQGGPVKPTTPTTPLSRFIIKKKDSKTVKMEAGPSSETVKSVTDSKTIKLQADPSSKSDTSVTDSKSVKTDTSPSVKMEKSVTDSQSAKTDASPSIKMEKTVTDSQSDKINTSPSSKIEKIVADSQSGKTNTSPSIKMEKPVTDSQSAKTDASPSVKTKKIDTDFKSAKTEAGQSSNTVESETDSISAKILGGPSNDTEKSVLDNLIGKQKSDVPSSTLLVSLKDKPADVSTEVFLASLSSPNKPEPSTSDSSKEADTLSNSVNLSPDKQSSPDSTTATLLDTSVEDKPSTTSAIPGLSSPTSSPKQPFAGILKSSLEQPKPTDAKMSPPEPEDSVSDRKHSEQPDAQEGSKDNKNEALHSASVPSSSDLSPKEFQPLRDIQSIKTISSNCKSKDPLSPRPSLLNSPPYSPLLFSAHHLPGFLPQVLRAHFTSPRHCQITLPTILHLFCHHKSLPTWATRHQGLQP</sequence>
<evidence type="ECO:0000313" key="8">
    <source>
        <dbReference type="EMBL" id="KAG5266973.1"/>
    </source>
</evidence>
<comment type="caution">
    <text evidence="8">The sequence shown here is derived from an EMBL/GenBank/DDBJ whole genome shotgun (WGS) entry which is preliminary data.</text>
</comment>
<feature type="compositionally biased region" description="Polar residues" evidence="5">
    <location>
        <begin position="1373"/>
        <end position="1386"/>
    </location>
</feature>
<feature type="compositionally biased region" description="Low complexity" evidence="5">
    <location>
        <begin position="161"/>
        <end position="171"/>
    </location>
</feature>
<feature type="compositionally biased region" description="Polar residues" evidence="5">
    <location>
        <begin position="1394"/>
        <end position="1405"/>
    </location>
</feature>
<feature type="compositionally biased region" description="Polar residues" evidence="5">
    <location>
        <begin position="1353"/>
        <end position="1363"/>
    </location>
</feature>
<feature type="compositionally biased region" description="Basic residues" evidence="5">
    <location>
        <begin position="378"/>
        <end position="388"/>
    </location>
</feature>
<dbReference type="InterPro" id="IPR019786">
    <property type="entry name" value="Zinc_finger_PHD-type_CS"/>
</dbReference>
<dbReference type="Pfam" id="PF00628">
    <property type="entry name" value="PHD"/>
    <property type="match status" value="1"/>
</dbReference>
<feature type="region of interest" description="Disordered" evidence="5">
    <location>
        <begin position="1189"/>
        <end position="1210"/>
    </location>
</feature>
<dbReference type="InterPro" id="IPR012921">
    <property type="entry name" value="SPOC_C"/>
</dbReference>
<evidence type="ECO:0000256" key="2">
    <source>
        <dbReference type="ARBA" id="ARBA00022771"/>
    </source>
</evidence>
<dbReference type="PROSITE" id="PS50016">
    <property type="entry name" value="ZF_PHD_2"/>
    <property type="match status" value="1"/>
</dbReference>
<feature type="compositionally biased region" description="Polar residues" evidence="5">
    <location>
        <begin position="1442"/>
        <end position="1456"/>
    </location>
</feature>
<feature type="compositionally biased region" description="Basic residues" evidence="5">
    <location>
        <begin position="518"/>
        <end position="533"/>
    </location>
</feature>
<feature type="compositionally biased region" description="Basic residues" evidence="5">
    <location>
        <begin position="136"/>
        <end position="157"/>
    </location>
</feature>
<keyword evidence="3" id="KW-0862">Zinc</keyword>
<dbReference type="PROSITE" id="PS01359">
    <property type="entry name" value="ZF_PHD_1"/>
    <property type="match status" value="1"/>
</dbReference>
<dbReference type="InterPro" id="IPR019787">
    <property type="entry name" value="Znf_PHD-finger"/>
</dbReference>
<feature type="domain" description="PHD-type" evidence="6">
    <location>
        <begin position="572"/>
        <end position="627"/>
    </location>
</feature>
<feature type="region of interest" description="Disordered" evidence="5">
    <location>
        <begin position="870"/>
        <end position="899"/>
    </location>
</feature>
<feature type="compositionally biased region" description="Acidic residues" evidence="5">
    <location>
        <begin position="559"/>
        <end position="568"/>
    </location>
</feature>
<dbReference type="PANTHER" id="PTHR11477:SF10">
    <property type="entry name" value="PHD FINGER PROTEIN 3"/>
    <property type="match status" value="1"/>
</dbReference>
<dbReference type="InterPro" id="IPR003618">
    <property type="entry name" value="TFIIS_cen_dom"/>
</dbReference>
<dbReference type="PANTHER" id="PTHR11477">
    <property type="entry name" value="TRANSCRIPTION FACTOR S-II ZINC FINGER DOMAIN-CONTAINING PROTEIN"/>
    <property type="match status" value="1"/>
</dbReference>
<feature type="compositionally biased region" description="Basic and acidic residues" evidence="5">
    <location>
        <begin position="671"/>
        <end position="691"/>
    </location>
</feature>
<protein>
    <recommendedName>
        <fullName evidence="10">PHD finger protein 3</fullName>
    </recommendedName>
</protein>
<feature type="compositionally biased region" description="Low complexity" evidence="5">
    <location>
        <begin position="1631"/>
        <end position="1640"/>
    </location>
</feature>
<evidence type="ECO:0000256" key="1">
    <source>
        <dbReference type="ARBA" id="ARBA00022723"/>
    </source>
</evidence>
<dbReference type="Proteomes" id="UP000823561">
    <property type="component" value="Chromosome 18"/>
</dbReference>
<feature type="region of interest" description="Disordered" evidence="5">
    <location>
        <begin position="75"/>
        <end position="177"/>
    </location>
</feature>
<dbReference type="GO" id="GO:0006351">
    <property type="term" value="P:DNA-templated transcription"/>
    <property type="evidence" value="ECO:0007669"/>
    <property type="project" value="InterPro"/>
</dbReference>
<dbReference type="Gene3D" id="3.30.40.10">
    <property type="entry name" value="Zinc/RING finger domain, C3HC4 (zinc finger)"/>
    <property type="match status" value="1"/>
</dbReference>
<dbReference type="InterPro" id="IPR036575">
    <property type="entry name" value="TFIIS_cen_dom_sf"/>
</dbReference>
<evidence type="ECO:0000256" key="3">
    <source>
        <dbReference type="ARBA" id="ARBA00022833"/>
    </source>
</evidence>
<feature type="region of interest" description="Disordered" evidence="5">
    <location>
        <begin position="316"/>
        <end position="573"/>
    </location>
</feature>
<feature type="region of interest" description="Disordered" evidence="5">
    <location>
        <begin position="1264"/>
        <end position="1468"/>
    </location>
</feature>
<keyword evidence="1" id="KW-0479">Metal-binding</keyword>